<dbReference type="InterPro" id="IPR053147">
    <property type="entry name" value="Hsp_HslJ-like"/>
</dbReference>
<keyword evidence="4" id="KW-1185">Reference proteome</keyword>
<feature type="domain" description="DUF306" evidence="2">
    <location>
        <begin position="282"/>
        <end position="378"/>
    </location>
</feature>
<evidence type="ECO:0000256" key="1">
    <source>
        <dbReference type="SAM" id="SignalP"/>
    </source>
</evidence>
<gene>
    <name evidence="3" type="ORF">ACFFLM_19455</name>
</gene>
<feature type="domain" description="DUF306" evidence="2">
    <location>
        <begin position="27"/>
        <end position="132"/>
    </location>
</feature>
<dbReference type="Proteomes" id="UP001589733">
    <property type="component" value="Unassembled WGS sequence"/>
</dbReference>
<reference evidence="3 4" key="1">
    <citation type="submission" date="2024-09" db="EMBL/GenBank/DDBJ databases">
        <authorList>
            <person name="Sun Q."/>
            <person name="Mori K."/>
        </authorList>
    </citation>
    <scope>NUCLEOTIDE SEQUENCE [LARGE SCALE GENOMIC DNA]</scope>
    <source>
        <strain evidence="3 4">JCM 13503</strain>
    </source>
</reference>
<dbReference type="RefSeq" id="WP_380014317.1">
    <property type="nucleotide sequence ID" value="NZ_JBHLYR010000059.1"/>
</dbReference>
<name>A0ABV6B301_9DEIO</name>
<sequence length="382" mass="39637">MRPFFALSAAALTVALSAPASAQTLPLLGTSWTLTQLTSNGKLVSPGQAAPRPTLRLVGTAASGSTSCNTYRANFATRGDILRFTSLATTRRACPDRIDGLEEQFVNLMRGVSRFTLKGTTLTLFSGKADQLIFTAGTATTLPGLPSDGKGQSMSTLKGNWFVTRLMVGGREVPLPAQASFTFAPDATGFALSGTAGCNRAMGRVTTSGTSMTFGPLAITRMLCDAPRMAQETTLLKALSGTLAPQFSGSTVVLTGPAGTVTLSRTGGASTGTAQPSVSAMPYTLQQVNGQAAPRTSKPVTLMLDGGRIGGSDGCNSYGGSYRLEGNQLVLTSGLMSTMMACMDAEASPLLSVLDSRPRLTVQGQTLTLETDETTLTFELGR</sequence>
<dbReference type="PANTHER" id="PTHR35535">
    <property type="entry name" value="HEAT SHOCK PROTEIN HSLJ"/>
    <property type="match status" value="1"/>
</dbReference>
<comment type="caution">
    <text evidence="3">The sequence shown here is derived from an EMBL/GenBank/DDBJ whole genome shotgun (WGS) entry which is preliminary data.</text>
</comment>
<dbReference type="PANTHER" id="PTHR35535:SF1">
    <property type="entry name" value="HEAT SHOCK PROTEIN HSLJ"/>
    <property type="match status" value="1"/>
</dbReference>
<proteinExistence type="predicted"/>
<dbReference type="Gene3D" id="2.40.128.270">
    <property type="match status" value="3"/>
</dbReference>
<accession>A0ABV6B301</accession>
<organism evidence="3 4">
    <name type="scientific">Deinococcus oregonensis</name>
    <dbReference type="NCBI Taxonomy" id="1805970"/>
    <lineage>
        <taxon>Bacteria</taxon>
        <taxon>Thermotogati</taxon>
        <taxon>Deinococcota</taxon>
        <taxon>Deinococci</taxon>
        <taxon>Deinococcales</taxon>
        <taxon>Deinococcaceae</taxon>
        <taxon>Deinococcus</taxon>
    </lineage>
</organism>
<protein>
    <submittedName>
        <fullName evidence="3">META domain-containing protein</fullName>
    </submittedName>
</protein>
<feature type="signal peptide" evidence="1">
    <location>
        <begin position="1"/>
        <end position="22"/>
    </location>
</feature>
<dbReference type="InterPro" id="IPR005184">
    <property type="entry name" value="DUF306_Meta_HslJ"/>
</dbReference>
<feature type="domain" description="DUF306" evidence="2">
    <location>
        <begin position="157"/>
        <end position="263"/>
    </location>
</feature>
<dbReference type="EMBL" id="JBHLYR010000059">
    <property type="protein sequence ID" value="MFB9994138.1"/>
    <property type="molecule type" value="Genomic_DNA"/>
</dbReference>
<dbReference type="Pfam" id="PF03724">
    <property type="entry name" value="META"/>
    <property type="match status" value="3"/>
</dbReference>
<feature type="chain" id="PRO_5047302313" evidence="1">
    <location>
        <begin position="23"/>
        <end position="382"/>
    </location>
</feature>
<evidence type="ECO:0000313" key="4">
    <source>
        <dbReference type="Proteomes" id="UP001589733"/>
    </source>
</evidence>
<keyword evidence="1" id="KW-0732">Signal</keyword>
<evidence type="ECO:0000259" key="2">
    <source>
        <dbReference type="Pfam" id="PF03724"/>
    </source>
</evidence>
<dbReference type="InterPro" id="IPR038670">
    <property type="entry name" value="HslJ-like_sf"/>
</dbReference>
<evidence type="ECO:0000313" key="3">
    <source>
        <dbReference type="EMBL" id="MFB9994138.1"/>
    </source>
</evidence>